<accession>A0ABS4E2X4</accession>
<keyword evidence="4" id="KW-1185">Reference proteome</keyword>
<keyword evidence="1" id="KW-0472">Membrane</keyword>
<dbReference type="Proteomes" id="UP000759443">
    <property type="component" value="Unassembled WGS sequence"/>
</dbReference>
<dbReference type="RefSeq" id="WP_209947148.1">
    <property type="nucleotide sequence ID" value="NZ_JAGGJU010000011.1"/>
</dbReference>
<dbReference type="PANTHER" id="PTHR42709:SF4">
    <property type="entry name" value="INNER MEMBRANE PROTEIN YQAA"/>
    <property type="match status" value="1"/>
</dbReference>
<evidence type="ECO:0000313" key="4">
    <source>
        <dbReference type="Proteomes" id="UP000759443"/>
    </source>
</evidence>
<evidence type="ECO:0000313" key="3">
    <source>
        <dbReference type="EMBL" id="MBP1852300.1"/>
    </source>
</evidence>
<dbReference type="EMBL" id="JAGGJU010000011">
    <property type="protein sequence ID" value="MBP1852300.1"/>
    <property type="molecule type" value="Genomic_DNA"/>
</dbReference>
<keyword evidence="1" id="KW-0812">Transmembrane</keyword>
<evidence type="ECO:0000256" key="1">
    <source>
        <dbReference type="SAM" id="Phobius"/>
    </source>
</evidence>
<reference evidence="3 4" key="1">
    <citation type="submission" date="2021-03" db="EMBL/GenBank/DDBJ databases">
        <title>Genomic Encyclopedia of Type Strains, Phase IV (KMG-IV): sequencing the most valuable type-strain genomes for metagenomic binning, comparative biology and taxonomic classification.</title>
        <authorList>
            <person name="Goeker M."/>
        </authorList>
    </citation>
    <scope>NUCLEOTIDE SEQUENCE [LARGE SCALE GENOMIC DNA]</scope>
    <source>
        <strain evidence="3 4">DSM 21600</strain>
    </source>
</reference>
<name>A0ABS4E2X4_9HYPH</name>
<comment type="caution">
    <text evidence="3">The sequence shown here is derived from an EMBL/GenBank/DDBJ whole genome shotgun (WGS) entry which is preliminary data.</text>
</comment>
<keyword evidence="1" id="KW-1133">Transmembrane helix</keyword>
<feature type="domain" description="VTT" evidence="2">
    <location>
        <begin position="34"/>
        <end position="142"/>
    </location>
</feature>
<dbReference type="PANTHER" id="PTHR42709">
    <property type="entry name" value="ALKALINE PHOSPHATASE LIKE PROTEIN"/>
    <property type="match status" value="1"/>
</dbReference>
<protein>
    <submittedName>
        <fullName evidence="3">Membrane protein YqaA with SNARE-associated domain</fullName>
    </submittedName>
</protein>
<dbReference type="InterPro" id="IPR051311">
    <property type="entry name" value="DedA_domain"/>
</dbReference>
<feature type="transmembrane region" description="Helical" evidence="1">
    <location>
        <begin position="120"/>
        <end position="145"/>
    </location>
</feature>
<proteinExistence type="predicted"/>
<gene>
    <name evidence="3" type="ORF">J2Z17_003757</name>
</gene>
<dbReference type="InterPro" id="IPR032816">
    <property type="entry name" value="VTT_dom"/>
</dbReference>
<feature type="transmembrane region" description="Helical" evidence="1">
    <location>
        <begin position="42"/>
        <end position="62"/>
    </location>
</feature>
<sequence>MNLDLAAYGGLFAAALIAATILPAQSEALLVGLILAGSYSTPALVAVASLGNVLGSVINWALGRGVERFKHARWFPVDVAKMAAAERWYRRYGLWSLLASWVPVIGDPLTVIAGVLKVRFLPFLVLVTIAKTGRYIVLALVVTVWA</sequence>
<organism evidence="3 4">
    <name type="scientific">Rhizobium halophytocola</name>
    <dbReference type="NCBI Taxonomy" id="735519"/>
    <lineage>
        <taxon>Bacteria</taxon>
        <taxon>Pseudomonadati</taxon>
        <taxon>Pseudomonadota</taxon>
        <taxon>Alphaproteobacteria</taxon>
        <taxon>Hyphomicrobiales</taxon>
        <taxon>Rhizobiaceae</taxon>
        <taxon>Rhizobium/Agrobacterium group</taxon>
        <taxon>Rhizobium</taxon>
    </lineage>
</organism>
<dbReference type="Pfam" id="PF09335">
    <property type="entry name" value="VTT_dom"/>
    <property type="match status" value="1"/>
</dbReference>
<feature type="transmembrane region" description="Helical" evidence="1">
    <location>
        <begin position="92"/>
        <end position="114"/>
    </location>
</feature>
<evidence type="ECO:0000259" key="2">
    <source>
        <dbReference type="Pfam" id="PF09335"/>
    </source>
</evidence>